<dbReference type="CDD" id="cd05471">
    <property type="entry name" value="pepsin_like"/>
    <property type="match status" value="1"/>
</dbReference>
<evidence type="ECO:0000256" key="6">
    <source>
        <dbReference type="PIRSR" id="PIRSR601461-2"/>
    </source>
</evidence>
<feature type="active site" evidence="5">
    <location>
        <position position="76"/>
    </location>
</feature>
<feature type="domain" description="Peptidase A1" evidence="8">
    <location>
        <begin position="58"/>
        <end position="374"/>
    </location>
</feature>
<reference evidence="9" key="1">
    <citation type="submission" date="2021-09" db="EMBL/GenBank/DDBJ databases">
        <authorList>
            <consortium name="AG Swart"/>
            <person name="Singh M."/>
            <person name="Singh A."/>
            <person name="Seah K."/>
            <person name="Emmerich C."/>
        </authorList>
    </citation>
    <scope>NUCLEOTIDE SEQUENCE</scope>
    <source>
        <strain evidence="9">ATCC30299</strain>
    </source>
</reference>
<dbReference type="Proteomes" id="UP001162131">
    <property type="component" value="Unassembled WGS sequence"/>
</dbReference>
<keyword evidence="3 7" id="KW-0064">Aspartyl protease</keyword>
<dbReference type="InterPro" id="IPR001461">
    <property type="entry name" value="Aspartic_peptidase_A1"/>
</dbReference>
<keyword evidence="10" id="KW-1185">Reference proteome</keyword>
<accession>A0AAU9IPQ6</accession>
<dbReference type="AlphaFoldDB" id="A0AAU9IPQ6"/>
<evidence type="ECO:0000256" key="3">
    <source>
        <dbReference type="ARBA" id="ARBA00022750"/>
    </source>
</evidence>
<dbReference type="Pfam" id="PF00026">
    <property type="entry name" value="Asp"/>
    <property type="match status" value="1"/>
</dbReference>
<dbReference type="EMBL" id="CAJZBQ010000013">
    <property type="protein sequence ID" value="CAG9315463.1"/>
    <property type="molecule type" value="Genomic_DNA"/>
</dbReference>
<dbReference type="GO" id="GO:0006508">
    <property type="term" value="P:proteolysis"/>
    <property type="evidence" value="ECO:0007669"/>
    <property type="project" value="UniProtKB-KW"/>
</dbReference>
<dbReference type="Gene3D" id="2.40.70.10">
    <property type="entry name" value="Acid Proteases"/>
    <property type="match status" value="2"/>
</dbReference>
<dbReference type="InterPro" id="IPR034164">
    <property type="entry name" value="Pepsin-like_dom"/>
</dbReference>
<name>A0AAU9IPQ6_9CILI</name>
<evidence type="ECO:0000256" key="4">
    <source>
        <dbReference type="ARBA" id="ARBA00022801"/>
    </source>
</evidence>
<feature type="disulfide bond" evidence="6">
    <location>
        <begin position="89"/>
        <end position="95"/>
    </location>
</feature>
<dbReference type="PANTHER" id="PTHR47966">
    <property type="entry name" value="BETA-SITE APP-CLEAVING ENZYME, ISOFORM A-RELATED"/>
    <property type="match status" value="1"/>
</dbReference>
<sequence length="407" mass="45365">MLWLFGFIPLAIATISIDLQSPFNTYHEFLEHYRNSKAQKKWSLTSSTAITNFENFQYYGSITLGTPPQSFSCLFDTGSTTVWVVQNGCSSCHKCNNTFNPKNSNTYLNLTKPVQLTYLKGETDGFMAEDTITIGDTGSVSAKSFAFLLADHEEDNDGFQADGLVGFGLDGLGEGYSSLITALKKAGQIQNRQFAFFLDWKSKSLSSNLMIDGSSLSTYALPNQTSFTYVDLITNTKKNPGYWEIDCDRMKMGDEVLDSGNEAIIDTGTSFIYGPKKSVEKIWKEFINNHKCKYSESDGLVVCPEGTNGPILNWVFDGTSYALDIGQYLFYDAIDDIYILPISPLSQNQWLLGDSFIRNFYISFDMDEERIGFARSISSSFVWADPSAANNLIFAAISCVIGLLFNF</sequence>
<gene>
    <name evidence="9" type="ORF">BSTOLATCC_MIC13232</name>
</gene>
<keyword evidence="2 7" id="KW-0645">Protease</keyword>
<evidence type="ECO:0000313" key="9">
    <source>
        <dbReference type="EMBL" id="CAG9315463.1"/>
    </source>
</evidence>
<evidence type="ECO:0000259" key="8">
    <source>
        <dbReference type="PROSITE" id="PS51767"/>
    </source>
</evidence>
<dbReference type="InterPro" id="IPR033121">
    <property type="entry name" value="PEPTIDASE_A1"/>
</dbReference>
<dbReference type="PRINTS" id="PR00792">
    <property type="entry name" value="PEPSIN"/>
</dbReference>
<dbReference type="InterPro" id="IPR001969">
    <property type="entry name" value="Aspartic_peptidase_AS"/>
</dbReference>
<proteinExistence type="inferred from homology"/>
<evidence type="ECO:0000256" key="1">
    <source>
        <dbReference type="ARBA" id="ARBA00007447"/>
    </source>
</evidence>
<comment type="caution">
    <text evidence="9">The sequence shown here is derived from an EMBL/GenBank/DDBJ whole genome shotgun (WGS) entry which is preliminary data.</text>
</comment>
<evidence type="ECO:0000256" key="2">
    <source>
        <dbReference type="ARBA" id="ARBA00022670"/>
    </source>
</evidence>
<keyword evidence="4 7" id="KW-0378">Hydrolase</keyword>
<dbReference type="InterPro" id="IPR021109">
    <property type="entry name" value="Peptidase_aspartic_dom_sf"/>
</dbReference>
<keyword evidence="6" id="KW-1015">Disulfide bond</keyword>
<feature type="active site" evidence="5">
    <location>
        <position position="266"/>
    </location>
</feature>
<dbReference type="GO" id="GO:0004190">
    <property type="term" value="F:aspartic-type endopeptidase activity"/>
    <property type="evidence" value="ECO:0007669"/>
    <property type="project" value="UniProtKB-KW"/>
</dbReference>
<dbReference type="SUPFAM" id="SSF50630">
    <property type="entry name" value="Acid proteases"/>
    <property type="match status" value="1"/>
</dbReference>
<organism evidence="9 10">
    <name type="scientific">Blepharisma stoltei</name>
    <dbReference type="NCBI Taxonomy" id="1481888"/>
    <lineage>
        <taxon>Eukaryota</taxon>
        <taxon>Sar</taxon>
        <taxon>Alveolata</taxon>
        <taxon>Ciliophora</taxon>
        <taxon>Postciliodesmatophora</taxon>
        <taxon>Heterotrichea</taxon>
        <taxon>Heterotrichida</taxon>
        <taxon>Blepharismidae</taxon>
        <taxon>Blepharisma</taxon>
    </lineage>
</organism>
<evidence type="ECO:0000256" key="5">
    <source>
        <dbReference type="PIRSR" id="PIRSR601461-1"/>
    </source>
</evidence>
<evidence type="ECO:0000313" key="10">
    <source>
        <dbReference type="Proteomes" id="UP001162131"/>
    </source>
</evidence>
<dbReference type="PROSITE" id="PS00141">
    <property type="entry name" value="ASP_PROTEASE"/>
    <property type="match status" value="2"/>
</dbReference>
<dbReference type="PROSITE" id="PS51767">
    <property type="entry name" value="PEPTIDASE_A1"/>
    <property type="match status" value="1"/>
</dbReference>
<protein>
    <recommendedName>
        <fullName evidence="8">Peptidase A1 domain-containing protein</fullName>
    </recommendedName>
</protein>
<comment type="similarity">
    <text evidence="1 7">Belongs to the peptidase A1 family.</text>
</comment>
<evidence type="ECO:0000256" key="7">
    <source>
        <dbReference type="RuleBase" id="RU000454"/>
    </source>
</evidence>
<dbReference type="PANTHER" id="PTHR47966:SF51">
    <property type="entry name" value="BETA-SITE APP-CLEAVING ENZYME, ISOFORM A-RELATED"/>
    <property type="match status" value="1"/>
</dbReference>